<evidence type="ECO:0000313" key="2">
    <source>
        <dbReference type="EMBL" id="RRG17598.1"/>
    </source>
</evidence>
<comment type="caution">
    <text evidence="2">The sequence shown here is derived from an EMBL/GenBank/DDBJ whole genome shotgun (WGS) entry which is preliminary data.</text>
</comment>
<evidence type="ECO:0000313" key="3">
    <source>
        <dbReference type="Proteomes" id="UP000275836"/>
    </source>
</evidence>
<feature type="region of interest" description="Disordered" evidence="1">
    <location>
        <begin position="29"/>
        <end position="81"/>
    </location>
</feature>
<feature type="region of interest" description="Disordered" evidence="1">
    <location>
        <begin position="98"/>
        <end position="128"/>
    </location>
</feature>
<reference evidence="2 3" key="1">
    <citation type="submission" date="2018-10" db="EMBL/GenBank/DDBJ databases">
        <title>Draft genome sequence of Weissella viridescens UCO-SMC3.</title>
        <authorList>
            <person name="Garcia-Cancino A."/>
            <person name="Espinoza-Monje M."/>
            <person name="Albarracin L."/>
            <person name="Garcia-Castillo V."/>
            <person name="Campos-Martin J."/>
            <person name="Nakano Y."/>
            <person name="Guitierrez-Zamorano C."/>
            <person name="Ikeda-Ohtsubo W."/>
            <person name="Morita H."/>
            <person name="Kitazawa H."/>
            <person name="Villena J."/>
        </authorList>
    </citation>
    <scope>NUCLEOTIDE SEQUENCE [LARGE SCALE GENOMIC DNA]</scope>
    <source>
        <strain evidence="2 3">UCO-SMC3</strain>
    </source>
</reference>
<accession>A0A3P2RJI2</accession>
<name>A0A3P2RJI2_WEIVI</name>
<feature type="region of interest" description="Disordered" evidence="1">
    <location>
        <begin position="184"/>
        <end position="204"/>
    </location>
</feature>
<feature type="compositionally biased region" description="Low complexity" evidence="1">
    <location>
        <begin position="56"/>
        <end position="68"/>
    </location>
</feature>
<dbReference type="RefSeq" id="WP_124943557.1">
    <property type="nucleotide sequence ID" value="NZ_RHGY01000007.1"/>
</dbReference>
<dbReference type="Proteomes" id="UP000275836">
    <property type="component" value="Unassembled WGS sequence"/>
</dbReference>
<proteinExistence type="predicted"/>
<protein>
    <submittedName>
        <fullName evidence="2">Uncharacterized protein</fullName>
    </submittedName>
</protein>
<dbReference type="OrthoDB" id="9986278at2"/>
<evidence type="ECO:0000256" key="1">
    <source>
        <dbReference type="SAM" id="MobiDB-lite"/>
    </source>
</evidence>
<gene>
    <name evidence="2" type="ORF">D3P96_06500</name>
</gene>
<feature type="compositionally biased region" description="Low complexity" evidence="1">
    <location>
        <begin position="109"/>
        <end position="128"/>
    </location>
</feature>
<dbReference type="EMBL" id="RHGY01000007">
    <property type="protein sequence ID" value="RRG17598.1"/>
    <property type="molecule type" value="Genomic_DNA"/>
</dbReference>
<dbReference type="AlphaFoldDB" id="A0A3P2RJI2"/>
<organism evidence="2 3">
    <name type="scientific">Weissella viridescens</name>
    <name type="common">Lactobacillus viridescens</name>
    <dbReference type="NCBI Taxonomy" id="1629"/>
    <lineage>
        <taxon>Bacteria</taxon>
        <taxon>Bacillati</taxon>
        <taxon>Bacillota</taxon>
        <taxon>Bacilli</taxon>
        <taxon>Lactobacillales</taxon>
        <taxon>Lactobacillaceae</taxon>
        <taxon>Weissella</taxon>
    </lineage>
</organism>
<sequence length="204" mass="20687">MSKKFKVIVSLAVAFLVVVGSVAVIGANSSHKDTMAQSSSSARPATKHSAPKEAIAKPAAKVATPAQAVTSETAQSTTTQVANDATQASQVTAQSTVAVSQKQTEPDVATQTAAPASTTASSQATAQPAVPFEKDAQGNASQAVVDYAQQNGIDLNGLQVGTSASESGSGYDVMIRDKKAAENGQGDGVLNEYHVDKNGVVTPK</sequence>
<feature type="compositionally biased region" description="Polar residues" evidence="1">
    <location>
        <begin position="69"/>
        <end position="81"/>
    </location>
</feature>